<dbReference type="PANTHER" id="PTHR11709:SF245">
    <property type="entry name" value="SKU5 SIMILAR 16"/>
    <property type="match status" value="1"/>
</dbReference>
<sequence>MIITLINLDNFRDVHYYYYVKKMRHLIANFMRRYLLGILGILGHLALKAESTDVSYMWAVEYGTMAPLGVEQRAILINGQFPGPEINVVTNDNVIVNVFNHLDEPILFTWNGLRQTKNSWMDGVPGTNCPILPNTNWTYNMQMKDQIGTYTYFLSTQLHKAAGGFGALNIIHRRVIPIPYPQPSDDFTLLVNDWWNTDHKILQRELDRGNPFPPPDGLIINGGGPNYVTLTGIRGQTYMFRVSNVGMATSINFRIQDHKLTLVEVEGGHTVQNQYDSFDIHVGQSVAFLVTLDRDVKDYYIVASSRFVKPVLNVISILHYDGSTTKAVGQLPHAPAGQYPWSMRQAMALRWNLTTNGARPNPQGSFRYGRIHTRRTIVLANSKEVIDGRRRYAINKVSYVDPATPLKLADWLNITGVFNLNTVQDVPPPSAAVLGVAVFGCQLHDFTEIIFQNAENTLQSYHLDGHAFWPVAYGNGVWNPSFRENYNLIDATPRYTVQVYPYSWTTILVSLDNKGMWNLRSAIWPRKYLGQQVYLRVWNSEHSLLTEFDLPPGTLFCGLANNQQFRCSTPACSSSLKV</sequence>
<comment type="caution">
    <text evidence="6">The sequence shown here is derived from an EMBL/GenBank/DDBJ whole genome shotgun (WGS) entry which is preliminary data.</text>
</comment>
<dbReference type="Proteomes" id="UP001152484">
    <property type="component" value="Unassembled WGS sequence"/>
</dbReference>
<feature type="domain" description="Plastocyanin-like" evidence="4">
    <location>
        <begin position="404"/>
        <end position="541"/>
    </location>
</feature>
<accession>A0A9P0Z2N2</accession>
<dbReference type="InterPro" id="IPR011706">
    <property type="entry name" value="Cu-oxidase_C"/>
</dbReference>
<reference evidence="6" key="1">
    <citation type="submission" date="2022-07" db="EMBL/GenBank/DDBJ databases">
        <authorList>
            <person name="Macas J."/>
            <person name="Novak P."/>
            <person name="Neumann P."/>
        </authorList>
    </citation>
    <scope>NUCLEOTIDE SEQUENCE</scope>
</reference>
<evidence type="ECO:0000313" key="6">
    <source>
        <dbReference type="EMBL" id="CAH9084206.1"/>
    </source>
</evidence>
<evidence type="ECO:0000256" key="2">
    <source>
        <dbReference type="ARBA" id="ARBA00023180"/>
    </source>
</evidence>
<dbReference type="AlphaFoldDB" id="A0A9P0Z2N2"/>
<evidence type="ECO:0000313" key="7">
    <source>
        <dbReference type="Proteomes" id="UP001152484"/>
    </source>
</evidence>
<dbReference type="GO" id="GO:0016491">
    <property type="term" value="F:oxidoreductase activity"/>
    <property type="evidence" value="ECO:0007669"/>
    <property type="project" value="InterPro"/>
</dbReference>
<dbReference type="SUPFAM" id="SSF49503">
    <property type="entry name" value="Cupredoxins"/>
    <property type="match status" value="3"/>
</dbReference>
<dbReference type="Gene3D" id="2.60.40.420">
    <property type="entry name" value="Cupredoxins - blue copper proteins"/>
    <property type="match status" value="3"/>
</dbReference>
<proteinExistence type="inferred from homology"/>
<organism evidence="6 7">
    <name type="scientific">Cuscuta europaea</name>
    <name type="common">European dodder</name>
    <dbReference type="NCBI Taxonomy" id="41803"/>
    <lineage>
        <taxon>Eukaryota</taxon>
        <taxon>Viridiplantae</taxon>
        <taxon>Streptophyta</taxon>
        <taxon>Embryophyta</taxon>
        <taxon>Tracheophyta</taxon>
        <taxon>Spermatophyta</taxon>
        <taxon>Magnoliopsida</taxon>
        <taxon>eudicotyledons</taxon>
        <taxon>Gunneridae</taxon>
        <taxon>Pentapetalae</taxon>
        <taxon>asterids</taxon>
        <taxon>lamiids</taxon>
        <taxon>Solanales</taxon>
        <taxon>Convolvulaceae</taxon>
        <taxon>Cuscuteae</taxon>
        <taxon>Cuscuta</taxon>
        <taxon>Cuscuta subgen. Cuscuta</taxon>
    </lineage>
</organism>
<dbReference type="OrthoDB" id="2121828at2759"/>
<dbReference type="Pfam" id="PF07732">
    <property type="entry name" value="Cu-oxidase_3"/>
    <property type="match status" value="1"/>
</dbReference>
<dbReference type="EMBL" id="CAMAPE010000017">
    <property type="protein sequence ID" value="CAH9084206.1"/>
    <property type="molecule type" value="Genomic_DNA"/>
</dbReference>
<feature type="domain" description="Plastocyanin-like" evidence="5">
    <location>
        <begin position="60"/>
        <end position="172"/>
    </location>
</feature>
<evidence type="ECO:0000259" key="5">
    <source>
        <dbReference type="Pfam" id="PF07732"/>
    </source>
</evidence>
<dbReference type="PANTHER" id="PTHR11709">
    <property type="entry name" value="MULTI-COPPER OXIDASE"/>
    <property type="match status" value="1"/>
</dbReference>
<keyword evidence="7" id="KW-1185">Reference proteome</keyword>
<dbReference type="InterPro" id="IPR001117">
    <property type="entry name" value="Cu-oxidase_2nd"/>
</dbReference>
<dbReference type="InterPro" id="IPR008972">
    <property type="entry name" value="Cupredoxin"/>
</dbReference>
<name>A0A9P0Z2N2_CUSEU</name>
<evidence type="ECO:0000259" key="4">
    <source>
        <dbReference type="Pfam" id="PF07731"/>
    </source>
</evidence>
<dbReference type="Pfam" id="PF07731">
    <property type="entry name" value="Cu-oxidase_2"/>
    <property type="match status" value="1"/>
</dbReference>
<dbReference type="InterPro" id="IPR011707">
    <property type="entry name" value="Cu-oxidase-like_N"/>
</dbReference>
<gene>
    <name evidence="6" type="ORF">CEURO_LOCUS8904</name>
</gene>
<feature type="domain" description="Plastocyanin-like" evidence="3">
    <location>
        <begin position="186"/>
        <end position="323"/>
    </location>
</feature>
<keyword evidence="2" id="KW-0325">Glycoprotein</keyword>
<dbReference type="InterPro" id="IPR045087">
    <property type="entry name" value="Cu-oxidase_fam"/>
</dbReference>
<protein>
    <submittedName>
        <fullName evidence="6">Uncharacterized protein</fullName>
    </submittedName>
</protein>
<evidence type="ECO:0000259" key="3">
    <source>
        <dbReference type="Pfam" id="PF00394"/>
    </source>
</evidence>
<dbReference type="Pfam" id="PF00394">
    <property type="entry name" value="Cu-oxidase"/>
    <property type="match status" value="1"/>
</dbReference>
<evidence type="ECO:0000256" key="1">
    <source>
        <dbReference type="ARBA" id="ARBA00010609"/>
    </source>
</evidence>
<dbReference type="GO" id="GO:0005507">
    <property type="term" value="F:copper ion binding"/>
    <property type="evidence" value="ECO:0007669"/>
    <property type="project" value="InterPro"/>
</dbReference>
<comment type="similarity">
    <text evidence="1">Belongs to the multicopper oxidase family.</text>
</comment>